<proteinExistence type="inferred from homology"/>
<dbReference type="EMBL" id="JTDN01000001">
    <property type="protein sequence ID" value="KHL25584.1"/>
    <property type="molecule type" value="Genomic_DNA"/>
</dbReference>
<organism evidence="8 9">
    <name type="scientific">Croceibacterium mercuriale</name>
    <dbReference type="NCBI Taxonomy" id="1572751"/>
    <lineage>
        <taxon>Bacteria</taxon>
        <taxon>Pseudomonadati</taxon>
        <taxon>Pseudomonadota</taxon>
        <taxon>Alphaproteobacteria</taxon>
        <taxon>Sphingomonadales</taxon>
        <taxon>Erythrobacteraceae</taxon>
        <taxon>Croceibacterium</taxon>
    </lineage>
</organism>
<comment type="similarity">
    <text evidence="2">Belongs to the CPA3 antiporters (TC 2.A.63) subunit C family.</text>
</comment>
<keyword evidence="6 7" id="KW-0472">Membrane</keyword>
<comment type="caution">
    <text evidence="8">The sequence shown here is derived from an EMBL/GenBank/DDBJ whole genome shotgun (WGS) entry which is preliminary data.</text>
</comment>
<dbReference type="InterPro" id="IPR050601">
    <property type="entry name" value="CPA3_antiporter_subunitC"/>
</dbReference>
<dbReference type="STRING" id="1572751.PK98_02650"/>
<name>A0A0B2BVW0_9SPHN</name>
<dbReference type="PANTHER" id="PTHR34583">
    <property type="entry name" value="ANTIPORTER SUBUNIT MNHC2-RELATED"/>
    <property type="match status" value="1"/>
</dbReference>
<evidence type="ECO:0000313" key="8">
    <source>
        <dbReference type="EMBL" id="KHL25584.1"/>
    </source>
</evidence>
<evidence type="ECO:0000256" key="6">
    <source>
        <dbReference type="ARBA" id="ARBA00023136"/>
    </source>
</evidence>
<reference evidence="8 9" key="1">
    <citation type="submission" date="2014-11" db="EMBL/GenBank/DDBJ databases">
        <title>Draft genome sequence of Kirrobacter mercurialis.</title>
        <authorList>
            <person name="Coil D.A."/>
            <person name="Eisen J.A."/>
        </authorList>
    </citation>
    <scope>NUCLEOTIDE SEQUENCE [LARGE SCALE GENOMIC DNA]</scope>
    <source>
        <strain evidence="8 9">Coronado</strain>
    </source>
</reference>
<gene>
    <name evidence="8" type="ORF">PK98_02650</name>
</gene>
<keyword evidence="9" id="KW-1185">Reference proteome</keyword>
<dbReference type="InterPro" id="IPR039428">
    <property type="entry name" value="NUOK/Mnh_C1-like"/>
</dbReference>
<dbReference type="GO" id="GO:0005886">
    <property type="term" value="C:plasma membrane"/>
    <property type="evidence" value="ECO:0007669"/>
    <property type="project" value="UniProtKB-SubCell"/>
</dbReference>
<evidence type="ECO:0000256" key="2">
    <source>
        <dbReference type="ARBA" id="ARBA00010388"/>
    </source>
</evidence>
<dbReference type="Pfam" id="PF00420">
    <property type="entry name" value="Oxidored_q2"/>
    <property type="match status" value="1"/>
</dbReference>
<dbReference type="Proteomes" id="UP000030988">
    <property type="component" value="Unassembled WGS sequence"/>
</dbReference>
<accession>A0A0B2BVW0</accession>
<feature type="transmembrane region" description="Helical" evidence="7">
    <location>
        <begin position="28"/>
        <end position="46"/>
    </location>
</feature>
<dbReference type="AlphaFoldDB" id="A0A0B2BVW0"/>
<evidence type="ECO:0000256" key="7">
    <source>
        <dbReference type="SAM" id="Phobius"/>
    </source>
</evidence>
<dbReference type="PANTHER" id="PTHR34583:SF2">
    <property type="entry name" value="ANTIPORTER SUBUNIT MNHC2-RELATED"/>
    <property type="match status" value="1"/>
</dbReference>
<evidence type="ECO:0000313" key="9">
    <source>
        <dbReference type="Proteomes" id="UP000030988"/>
    </source>
</evidence>
<keyword evidence="4 7" id="KW-0812">Transmembrane</keyword>
<dbReference type="OrthoDB" id="9799219at2"/>
<feature type="transmembrane region" description="Helical" evidence="7">
    <location>
        <begin position="74"/>
        <end position="98"/>
    </location>
</feature>
<dbReference type="RefSeq" id="WP_039094074.1">
    <property type="nucleotide sequence ID" value="NZ_JTDN01000001.1"/>
</dbReference>
<feature type="transmembrane region" description="Helical" evidence="7">
    <location>
        <begin position="6"/>
        <end position="21"/>
    </location>
</feature>
<evidence type="ECO:0000256" key="4">
    <source>
        <dbReference type="ARBA" id="ARBA00022692"/>
    </source>
</evidence>
<comment type="subcellular location">
    <subcellularLocation>
        <location evidence="1">Cell membrane</location>
        <topology evidence="1">Multi-pass membrane protein</topology>
    </subcellularLocation>
</comment>
<sequence>MTALYAFVGAAIVACALFMILSRNLVRVLLGLSLLATGANLLLSLVGNVRSEQPPIIADGQQTLGTAADPLAQALVLTAIVIGFALTVVLAVLVLRAWRAEHTVDSRQVDSAEALGPPQERDPTNV</sequence>
<dbReference type="Gene3D" id="1.10.287.3510">
    <property type="match status" value="1"/>
</dbReference>
<evidence type="ECO:0000256" key="5">
    <source>
        <dbReference type="ARBA" id="ARBA00022989"/>
    </source>
</evidence>
<keyword evidence="5 7" id="KW-1133">Transmembrane helix</keyword>
<evidence type="ECO:0000256" key="3">
    <source>
        <dbReference type="ARBA" id="ARBA00022475"/>
    </source>
</evidence>
<protein>
    <submittedName>
        <fullName evidence="8">Monovalent cation/H+ antiporter subunit C</fullName>
    </submittedName>
</protein>
<evidence type="ECO:0000256" key="1">
    <source>
        <dbReference type="ARBA" id="ARBA00004651"/>
    </source>
</evidence>
<keyword evidence="3" id="KW-1003">Cell membrane</keyword>